<dbReference type="Proteomes" id="UP000738349">
    <property type="component" value="Unassembled WGS sequence"/>
</dbReference>
<dbReference type="Gene3D" id="3.20.20.100">
    <property type="entry name" value="NADP-dependent oxidoreductase domain"/>
    <property type="match status" value="1"/>
</dbReference>
<dbReference type="CDD" id="cd19071">
    <property type="entry name" value="AKR_AKR1-5-like"/>
    <property type="match status" value="1"/>
</dbReference>
<sequence>MSDSSICSATFKLNNGEQFPAVGLGTWQGRVGSNDEKALESSIVHALQSGYRLIDTAQRYGVEETVGRAIRNSGVPRSDIVVVTKFWGEWHHNPEEALQKSLDNLSLEYVDVFLMHWPWATTPAPDARPLRKDESPTIVETWKKMEKLVGPKCRAIGVSNFTQKTLEELLANTSVVPAINQVELHAFNPNHKLAAYCQAKGIHVMSWSTMGGSNAGQISQILTHDLFTDIAAKHGCSAGVVSLSWVVQRGITVIPKSSSKKRIEDNISLVTLTDEEMDQINEAHNTIQRYRIADGIKSLQVEMDGKPTLQGWSKVDFGWEDEEGNWLT</sequence>
<proteinExistence type="inferred from homology"/>
<evidence type="ECO:0000259" key="7">
    <source>
        <dbReference type="Pfam" id="PF00248"/>
    </source>
</evidence>
<dbReference type="AlphaFoldDB" id="A0A9P9JN62"/>
<dbReference type="PANTHER" id="PTHR43827">
    <property type="entry name" value="2,5-DIKETO-D-GLUCONIC ACID REDUCTASE"/>
    <property type="match status" value="1"/>
</dbReference>
<evidence type="ECO:0000256" key="5">
    <source>
        <dbReference type="PIRSR" id="PIRSR000097-2"/>
    </source>
</evidence>
<dbReference type="Pfam" id="PF00248">
    <property type="entry name" value="Aldo_ket_red"/>
    <property type="match status" value="1"/>
</dbReference>
<dbReference type="GO" id="GO:0016616">
    <property type="term" value="F:oxidoreductase activity, acting on the CH-OH group of donors, NAD or NADP as acceptor"/>
    <property type="evidence" value="ECO:0007669"/>
    <property type="project" value="UniProtKB-ARBA"/>
</dbReference>
<evidence type="ECO:0000256" key="1">
    <source>
        <dbReference type="ARBA" id="ARBA00007905"/>
    </source>
</evidence>
<evidence type="ECO:0000256" key="4">
    <source>
        <dbReference type="PIRSR" id="PIRSR000097-1"/>
    </source>
</evidence>
<dbReference type="FunFam" id="3.20.20.100:FF:000002">
    <property type="entry name" value="2,5-diketo-D-gluconic acid reductase A"/>
    <property type="match status" value="1"/>
</dbReference>
<dbReference type="SUPFAM" id="SSF51430">
    <property type="entry name" value="NAD(P)-linked oxidoreductase"/>
    <property type="match status" value="1"/>
</dbReference>
<evidence type="ECO:0000313" key="8">
    <source>
        <dbReference type="EMBL" id="KAH7176425.1"/>
    </source>
</evidence>
<dbReference type="PANTHER" id="PTHR43827:SF3">
    <property type="entry name" value="NADP-DEPENDENT OXIDOREDUCTASE DOMAIN-CONTAINING PROTEIN"/>
    <property type="match status" value="1"/>
</dbReference>
<dbReference type="InterPro" id="IPR023210">
    <property type="entry name" value="NADP_OxRdtase_dom"/>
</dbReference>
<dbReference type="InterPro" id="IPR036812">
    <property type="entry name" value="NAD(P)_OxRdtase_dom_sf"/>
</dbReference>
<keyword evidence="2" id="KW-0521">NADP</keyword>
<comment type="similarity">
    <text evidence="1">Belongs to the aldo/keto reductase family.</text>
</comment>
<feature type="domain" description="NADP-dependent oxidoreductase" evidence="7">
    <location>
        <begin position="22"/>
        <end position="283"/>
    </location>
</feature>
<dbReference type="InterPro" id="IPR020471">
    <property type="entry name" value="AKR"/>
</dbReference>
<accession>A0A9P9JN62</accession>
<dbReference type="EMBL" id="JAGMUV010000001">
    <property type="protein sequence ID" value="KAH7176425.1"/>
    <property type="molecule type" value="Genomic_DNA"/>
</dbReference>
<dbReference type="PROSITE" id="PS00798">
    <property type="entry name" value="ALDOKETO_REDUCTASE_1"/>
    <property type="match status" value="1"/>
</dbReference>
<keyword evidence="9" id="KW-1185">Reference proteome</keyword>
<evidence type="ECO:0000256" key="6">
    <source>
        <dbReference type="PIRSR" id="PIRSR000097-3"/>
    </source>
</evidence>
<protein>
    <submittedName>
        <fullName evidence="8">GCY protein</fullName>
    </submittedName>
</protein>
<reference evidence="8" key="1">
    <citation type="journal article" date="2021" name="Nat. Commun.">
        <title>Genetic determinants of endophytism in the Arabidopsis root mycobiome.</title>
        <authorList>
            <person name="Mesny F."/>
            <person name="Miyauchi S."/>
            <person name="Thiergart T."/>
            <person name="Pickel B."/>
            <person name="Atanasova L."/>
            <person name="Karlsson M."/>
            <person name="Huettel B."/>
            <person name="Barry K.W."/>
            <person name="Haridas S."/>
            <person name="Chen C."/>
            <person name="Bauer D."/>
            <person name="Andreopoulos W."/>
            <person name="Pangilinan J."/>
            <person name="LaButti K."/>
            <person name="Riley R."/>
            <person name="Lipzen A."/>
            <person name="Clum A."/>
            <person name="Drula E."/>
            <person name="Henrissat B."/>
            <person name="Kohler A."/>
            <person name="Grigoriev I.V."/>
            <person name="Martin F.M."/>
            <person name="Hacquard S."/>
        </authorList>
    </citation>
    <scope>NUCLEOTIDE SEQUENCE</scope>
    <source>
        <strain evidence="8">MPI-CAGE-AT-0147</strain>
    </source>
</reference>
<feature type="active site" description="Proton donor" evidence="4">
    <location>
        <position position="60"/>
    </location>
</feature>
<dbReference type="PRINTS" id="PR00069">
    <property type="entry name" value="ALDKETRDTASE"/>
</dbReference>
<evidence type="ECO:0000256" key="2">
    <source>
        <dbReference type="ARBA" id="ARBA00022857"/>
    </source>
</evidence>
<evidence type="ECO:0000256" key="3">
    <source>
        <dbReference type="ARBA" id="ARBA00023002"/>
    </source>
</evidence>
<keyword evidence="3" id="KW-0560">Oxidoreductase</keyword>
<feature type="binding site" evidence="5">
    <location>
        <position position="116"/>
    </location>
    <ligand>
        <name>substrate</name>
    </ligand>
</feature>
<evidence type="ECO:0000313" key="9">
    <source>
        <dbReference type="Proteomes" id="UP000738349"/>
    </source>
</evidence>
<gene>
    <name evidence="8" type="ORF">EDB81DRAFT_772610</name>
</gene>
<dbReference type="OrthoDB" id="5945798at2759"/>
<name>A0A9P9JN62_9HYPO</name>
<dbReference type="InterPro" id="IPR018170">
    <property type="entry name" value="Aldo/ket_reductase_CS"/>
</dbReference>
<feature type="site" description="Lowers pKa of active site Tyr" evidence="6">
    <location>
        <position position="85"/>
    </location>
</feature>
<organism evidence="8 9">
    <name type="scientific">Dactylonectria macrodidyma</name>
    <dbReference type="NCBI Taxonomy" id="307937"/>
    <lineage>
        <taxon>Eukaryota</taxon>
        <taxon>Fungi</taxon>
        <taxon>Dikarya</taxon>
        <taxon>Ascomycota</taxon>
        <taxon>Pezizomycotina</taxon>
        <taxon>Sordariomycetes</taxon>
        <taxon>Hypocreomycetidae</taxon>
        <taxon>Hypocreales</taxon>
        <taxon>Nectriaceae</taxon>
        <taxon>Dactylonectria</taxon>
    </lineage>
</organism>
<comment type="caution">
    <text evidence="8">The sequence shown here is derived from an EMBL/GenBank/DDBJ whole genome shotgun (WGS) entry which is preliminary data.</text>
</comment>
<dbReference type="PIRSF" id="PIRSF000097">
    <property type="entry name" value="AKR"/>
    <property type="match status" value="1"/>
</dbReference>